<dbReference type="RefSeq" id="WP_109713812.1">
    <property type="nucleotide sequence ID" value="NZ_PPED02000005.1"/>
</dbReference>
<keyword evidence="11" id="KW-1185">Reference proteome</keyword>
<evidence type="ECO:0000259" key="9">
    <source>
        <dbReference type="PROSITE" id="PS50109"/>
    </source>
</evidence>
<dbReference type="SUPFAM" id="SSF47384">
    <property type="entry name" value="Homodimeric domain of signal transducing histidine kinase"/>
    <property type="match status" value="1"/>
</dbReference>
<evidence type="ECO:0000313" key="11">
    <source>
        <dbReference type="Proteomes" id="UP000236594"/>
    </source>
</evidence>
<reference evidence="10 11" key="1">
    <citation type="submission" date="2018-04" db="EMBL/GenBank/DDBJ databases">
        <title>Draft Genome Sequence of Phosphate-Solubilizing Chryseobacterium sp. ISE14 that is a Biocontrol and Plant Growth-Promoting Rhizobacterium Isolated from Cucumber.</title>
        <authorList>
            <person name="Jeong J.-J."/>
            <person name="Sang M.K."/>
            <person name="Choi I.-G."/>
            <person name="Kim K.D."/>
        </authorList>
    </citation>
    <scope>NUCLEOTIDE SEQUENCE [LARGE SCALE GENOMIC DNA]</scope>
    <source>
        <strain evidence="10 11">ISE14</strain>
    </source>
</reference>
<dbReference type="PROSITE" id="PS50109">
    <property type="entry name" value="HIS_KIN"/>
    <property type="match status" value="1"/>
</dbReference>
<organism evidence="10 11">
    <name type="scientific">Chryseobacterium phosphatilyticum</name>
    <dbReference type="NCBI Taxonomy" id="475075"/>
    <lineage>
        <taxon>Bacteria</taxon>
        <taxon>Pseudomonadati</taxon>
        <taxon>Bacteroidota</taxon>
        <taxon>Flavobacteriia</taxon>
        <taxon>Flavobacteriales</taxon>
        <taxon>Weeksellaceae</taxon>
        <taxon>Chryseobacterium group</taxon>
        <taxon>Chryseobacterium</taxon>
    </lineage>
</organism>
<keyword evidence="7 8" id="KW-1133">Transmembrane helix</keyword>
<evidence type="ECO:0000256" key="4">
    <source>
        <dbReference type="ARBA" id="ARBA00022679"/>
    </source>
</evidence>
<keyword evidence="6 10" id="KW-0418">Kinase</keyword>
<evidence type="ECO:0000256" key="8">
    <source>
        <dbReference type="SAM" id="Phobius"/>
    </source>
</evidence>
<dbReference type="Gene3D" id="1.10.287.130">
    <property type="match status" value="1"/>
</dbReference>
<feature type="transmembrane region" description="Helical" evidence="8">
    <location>
        <begin position="140"/>
        <end position="160"/>
    </location>
</feature>
<feature type="transmembrane region" description="Helical" evidence="8">
    <location>
        <begin position="12"/>
        <end position="32"/>
    </location>
</feature>
<dbReference type="InterPro" id="IPR036890">
    <property type="entry name" value="HATPase_C_sf"/>
</dbReference>
<dbReference type="InterPro" id="IPR050428">
    <property type="entry name" value="TCS_sensor_his_kinase"/>
</dbReference>
<name>A0A316WZE1_9FLAO</name>
<dbReference type="PANTHER" id="PTHR45436:SF5">
    <property type="entry name" value="SENSOR HISTIDINE KINASE TRCS"/>
    <property type="match status" value="1"/>
</dbReference>
<comment type="caution">
    <text evidence="10">The sequence shown here is derived from an EMBL/GenBank/DDBJ whole genome shotgun (WGS) entry which is preliminary data.</text>
</comment>
<keyword evidence="5 8" id="KW-0812">Transmembrane</keyword>
<feature type="domain" description="Histidine kinase" evidence="9">
    <location>
        <begin position="222"/>
        <end position="406"/>
    </location>
</feature>
<proteinExistence type="predicted"/>
<dbReference type="SMART" id="SM00388">
    <property type="entry name" value="HisKA"/>
    <property type="match status" value="1"/>
</dbReference>
<accession>A0A316WZE1</accession>
<dbReference type="EC" id="2.7.13.3" evidence="2"/>
<evidence type="ECO:0000256" key="5">
    <source>
        <dbReference type="ARBA" id="ARBA00022692"/>
    </source>
</evidence>
<comment type="catalytic activity">
    <reaction evidence="1">
        <text>ATP + protein L-histidine = ADP + protein N-phospho-L-histidine.</text>
        <dbReference type="EC" id="2.7.13.3"/>
    </reaction>
</comment>
<evidence type="ECO:0000256" key="7">
    <source>
        <dbReference type="ARBA" id="ARBA00022989"/>
    </source>
</evidence>
<evidence type="ECO:0000256" key="6">
    <source>
        <dbReference type="ARBA" id="ARBA00022777"/>
    </source>
</evidence>
<dbReference type="InterPro" id="IPR036097">
    <property type="entry name" value="HisK_dim/P_sf"/>
</dbReference>
<dbReference type="Pfam" id="PF00512">
    <property type="entry name" value="HisKA"/>
    <property type="match status" value="1"/>
</dbReference>
<dbReference type="InterPro" id="IPR003594">
    <property type="entry name" value="HATPase_dom"/>
</dbReference>
<dbReference type="Gene3D" id="3.30.565.10">
    <property type="entry name" value="Histidine kinase-like ATPase, C-terminal domain"/>
    <property type="match status" value="1"/>
</dbReference>
<dbReference type="InterPro" id="IPR005467">
    <property type="entry name" value="His_kinase_dom"/>
</dbReference>
<evidence type="ECO:0000313" key="10">
    <source>
        <dbReference type="EMBL" id="PWN66962.1"/>
    </source>
</evidence>
<dbReference type="InterPro" id="IPR003661">
    <property type="entry name" value="HisK_dim/P_dom"/>
</dbReference>
<dbReference type="PANTHER" id="PTHR45436">
    <property type="entry name" value="SENSOR HISTIDINE KINASE YKOH"/>
    <property type="match status" value="1"/>
</dbReference>
<evidence type="ECO:0000256" key="2">
    <source>
        <dbReference type="ARBA" id="ARBA00012438"/>
    </source>
</evidence>
<dbReference type="SUPFAM" id="SSF55874">
    <property type="entry name" value="ATPase domain of HSP90 chaperone/DNA topoisomerase II/histidine kinase"/>
    <property type="match status" value="1"/>
</dbReference>
<sequence>MKVSLKYYTIKYLIMILLLIIAVWAGLFYAYILDEVHDNVDDGLRDRKIQIIKAVYLNPQLLKNNEFGFNEFKINPIAAGDYKNKSRLYNKMYYMEYDDKDQPYRVLEADFIDQYKNHQRLVIRTSTVEEDELIYDLTTALIVLYLLLVISIVVVNGYLLNKAMQPFYLILDKLKKYQFGVHSSREPQSYSITEFEELNVEIDEMIERNELVFYQQKQFIENASHELQTPLAIVINKIDLQIQNEDLDEKNMNLLSEVKNDLRRMVGLNKSLLMLSKIENSQFNKTSGVDFNGKITKLVENYEDFIAFKNVEVSIMEKGIFVADFNQDLADILLSNLLKNAIKYNNEDGILNIMIENDRITFQNSGSNVALDSSKIFNRFYKQGTDHGSTGLGLSIIKTIIKQYPGWDISYEFEGAMHYFILTKNRILYSDYKE</sequence>
<keyword evidence="8" id="KW-0472">Membrane</keyword>
<evidence type="ECO:0000256" key="3">
    <source>
        <dbReference type="ARBA" id="ARBA00022553"/>
    </source>
</evidence>
<gene>
    <name evidence="10" type="ORF">C1631_019805</name>
</gene>
<dbReference type="AlphaFoldDB" id="A0A316WZE1"/>
<protein>
    <recommendedName>
        <fullName evidence="2">histidine kinase</fullName>
        <ecNumber evidence="2">2.7.13.3</ecNumber>
    </recommendedName>
</protein>
<dbReference type="Proteomes" id="UP000236594">
    <property type="component" value="Unassembled WGS sequence"/>
</dbReference>
<keyword evidence="4" id="KW-0808">Transferase</keyword>
<keyword evidence="3" id="KW-0597">Phosphoprotein</keyword>
<dbReference type="OrthoDB" id="1522504at2"/>
<dbReference type="SMART" id="SM00387">
    <property type="entry name" value="HATPase_c"/>
    <property type="match status" value="1"/>
</dbReference>
<dbReference type="EMBL" id="PPED02000005">
    <property type="protein sequence ID" value="PWN66962.1"/>
    <property type="molecule type" value="Genomic_DNA"/>
</dbReference>
<evidence type="ECO:0000256" key="1">
    <source>
        <dbReference type="ARBA" id="ARBA00000085"/>
    </source>
</evidence>
<dbReference type="GO" id="GO:0000155">
    <property type="term" value="F:phosphorelay sensor kinase activity"/>
    <property type="evidence" value="ECO:0007669"/>
    <property type="project" value="InterPro"/>
</dbReference>
<dbReference type="GO" id="GO:0005886">
    <property type="term" value="C:plasma membrane"/>
    <property type="evidence" value="ECO:0007669"/>
    <property type="project" value="TreeGrafter"/>
</dbReference>
<dbReference type="Pfam" id="PF02518">
    <property type="entry name" value="HATPase_c"/>
    <property type="match status" value="1"/>
</dbReference>
<dbReference type="CDD" id="cd00082">
    <property type="entry name" value="HisKA"/>
    <property type="match status" value="1"/>
</dbReference>